<evidence type="ECO:0000256" key="3">
    <source>
        <dbReference type="ARBA" id="ARBA00022679"/>
    </source>
</evidence>
<evidence type="ECO:0000256" key="4">
    <source>
        <dbReference type="ARBA" id="ARBA00022691"/>
    </source>
</evidence>
<evidence type="ECO:0000256" key="9">
    <source>
        <dbReference type="ARBA" id="ARBA00042745"/>
    </source>
</evidence>
<dbReference type="InterPro" id="IPR029063">
    <property type="entry name" value="SAM-dependent_MTases_sf"/>
</dbReference>
<feature type="active site" description="Proton acceptor" evidence="11 12">
    <location>
        <position position="163"/>
    </location>
</feature>
<dbReference type="PANTHER" id="PTHR10920:SF18">
    <property type="entry name" value="RRNA METHYLTRANSFERASE 2, MITOCHONDRIAL"/>
    <property type="match status" value="1"/>
</dbReference>
<keyword evidence="1 11" id="KW-0698">rRNA processing</keyword>
<evidence type="ECO:0000313" key="15">
    <source>
        <dbReference type="Proteomes" id="UP000250079"/>
    </source>
</evidence>
<dbReference type="PIRSF" id="PIRSF005461">
    <property type="entry name" value="23S_rRNA_mtase"/>
    <property type="match status" value="1"/>
</dbReference>
<proteinExistence type="inferred from homology"/>
<comment type="catalytic activity">
    <reaction evidence="10 11">
        <text>uridine(2552) in 23S rRNA + S-adenosyl-L-methionine = 2'-O-methyluridine(2552) in 23S rRNA + S-adenosyl-L-homocysteine + H(+)</text>
        <dbReference type="Rhea" id="RHEA:42720"/>
        <dbReference type="Rhea" id="RHEA-COMP:10202"/>
        <dbReference type="Rhea" id="RHEA-COMP:10203"/>
        <dbReference type="ChEBI" id="CHEBI:15378"/>
        <dbReference type="ChEBI" id="CHEBI:57856"/>
        <dbReference type="ChEBI" id="CHEBI:59789"/>
        <dbReference type="ChEBI" id="CHEBI:65315"/>
        <dbReference type="ChEBI" id="CHEBI:74478"/>
        <dbReference type="EC" id="2.1.1.166"/>
    </reaction>
</comment>
<feature type="binding site" evidence="11">
    <location>
        <position position="98"/>
    </location>
    <ligand>
        <name>S-adenosyl-L-methionine</name>
        <dbReference type="ChEBI" id="CHEBI:59789"/>
    </ligand>
</feature>
<evidence type="ECO:0000256" key="2">
    <source>
        <dbReference type="ARBA" id="ARBA00022603"/>
    </source>
</evidence>
<dbReference type="SUPFAM" id="SSF53335">
    <property type="entry name" value="S-adenosyl-L-methionine-dependent methyltransferases"/>
    <property type="match status" value="1"/>
</dbReference>
<dbReference type="InterPro" id="IPR050082">
    <property type="entry name" value="RNA_methyltr_RlmE"/>
</dbReference>
<dbReference type="Pfam" id="PF01728">
    <property type="entry name" value="FtsJ"/>
    <property type="match status" value="1"/>
</dbReference>
<protein>
    <recommendedName>
        <fullName evidence="7 11">Ribosomal RNA large subunit methyltransferase E</fullName>
        <ecNumber evidence="6 11">2.1.1.166</ecNumber>
    </recommendedName>
    <alternativeName>
        <fullName evidence="9 11">23S rRNA Um2552 methyltransferase</fullName>
    </alternativeName>
    <alternativeName>
        <fullName evidence="8 11">rRNA (uridine-2'-O-)-methyltransferase</fullName>
    </alternativeName>
</protein>
<evidence type="ECO:0000256" key="12">
    <source>
        <dbReference type="PIRSR" id="PIRSR005461-1"/>
    </source>
</evidence>
<feature type="domain" description="Ribosomal RNA methyltransferase FtsJ" evidence="13">
    <location>
        <begin position="30"/>
        <end position="205"/>
    </location>
</feature>
<evidence type="ECO:0000256" key="7">
    <source>
        <dbReference type="ARBA" id="ARBA00041129"/>
    </source>
</evidence>
<dbReference type="GO" id="GO:0005737">
    <property type="term" value="C:cytoplasm"/>
    <property type="evidence" value="ECO:0007669"/>
    <property type="project" value="UniProtKB-SubCell"/>
</dbReference>
<evidence type="ECO:0000256" key="11">
    <source>
        <dbReference type="HAMAP-Rule" id="MF_01547"/>
    </source>
</evidence>
<dbReference type="GO" id="GO:0008650">
    <property type="term" value="F:rRNA (uridine-2'-O-)-methyltransferase activity"/>
    <property type="evidence" value="ECO:0007669"/>
    <property type="project" value="UniProtKB-UniRule"/>
</dbReference>
<comment type="function">
    <text evidence="5 11">Specifically methylates the uridine in position 2552 of 23S rRNA at the 2'-O position of the ribose in the fully assembled 50S ribosomal subunit.</text>
</comment>
<feature type="binding site" evidence="11">
    <location>
        <position position="62"/>
    </location>
    <ligand>
        <name>S-adenosyl-L-methionine</name>
        <dbReference type="ChEBI" id="CHEBI:59789"/>
    </ligand>
</feature>
<feature type="binding site" evidence="11">
    <location>
        <position position="64"/>
    </location>
    <ligand>
        <name>S-adenosyl-L-methionine</name>
        <dbReference type="ChEBI" id="CHEBI:59789"/>
    </ligand>
</feature>
<dbReference type="RefSeq" id="WP_088917620.1">
    <property type="nucleotide sequence ID" value="NZ_CP018632.1"/>
</dbReference>
<keyword evidence="11" id="KW-0963">Cytoplasm</keyword>
<evidence type="ECO:0000256" key="6">
    <source>
        <dbReference type="ARBA" id="ARBA00038861"/>
    </source>
</evidence>
<dbReference type="FunFam" id="3.40.50.150:FF:000005">
    <property type="entry name" value="Ribosomal RNA large subunit methyltransferase E"/>
    <property type="match status" value="1"/>
</dbReference>
<evidence type="ECO:0000313" key="14">
    <source>
        <dbReference type="EMBL" id="ASJ72298.1"/>
    </source>
</evidence>
<organism evidence="14 15">
    <name type="scientific">Granulosicoccus antarcticus IMCC3135</name>
    <dbReference type="NCBI Taxonomy" id="1192854"/>
    <lineage>
        <taxon>Bacteria</taxon>
        <taxon>Pseudomonadati</taxon>
        <taxon>Pseudomonadota</taxon>
        <taxon>Gammaproteobacteria</taxon>
        <taxon>Chromatiales</taxon>
        <taxon>Granulosicoccaceae</taxon>
        <taxon>Granulosicoccus</taxon>
    </lineage>
</organism>
<dbReference type="Proteomes" id="UP000250079">
    <property type="component" value="Chromosome"/>
</dbReference>
<gene>
    <name evidence="11 14" type="primary">rlmE</name>
    <name evidence="11" type="synonym">ftsJ</name>
    <name evidence="11" type="synonym">rrmJ</name>
    <name evidence="14" type="ORF">IMCC3135_11030</name>
</gene>
<evidence type="ECO:0000256" key="10">
    <source>
        <dbReference type="ARBA" id="ARBA00048970"/>
    </source>
</evidence>
<evidence type="ECO:0000259" key="13">
    <source>
        <dbReference type="Pfam" id="PF01728"/>
    </source>
</evidence>
<keyword evidence="4 11" id="KW-0949">S-adenosyl-L-methionine</keyword>
<evidence type="ECO:0000256" key="1">
    <source>
        <dbReference type="ARBA" id="ARBA00022552"/>
    </source>
</evidence>
<dbReference type="AlphaFoldDB" id="A0A2Z2NRD5"/>
<dbReference type="EC" id="2.1.1.166" evidence="6 11"/>
<dbReference type="PANTHER" id="PTHR10920">
    <property type="entry name" value="RIBOSOMAL RNA METHYLTRANSFERASE"/>
    <property type="match status" value="1"/>
</dbReference>
<keyword evidence="15" id="KW-1185">Reference proteome</keyword>
<accession>A0A2Z2NRD5</accession>
<keyword evidence="3 11" id="KW-0808">Transferase</keyword>
<dbReference type="OrthoDB" id="9790080at2"/>
<evidence type="ECO:0000256" key="8">
    <source>
        <dbReference type="ARBA" id="ARBA00041995"/>
    </source>
</evidence>
<reference evidence="14 15" key="1">
    <citation type="submission" date="2016-12" db="EMBL/GenBank/DDBJ databases">
        <authorList>
            <person name="Song W.-J."/>
            <person name="Kurnit D.M."/>
        </authorList>
    </citation>
    <scope>NUCLEOTIDE SEQUENCE [LARGE SCALE GENOMIC DNA]</scope>
    <source>
        <strain evidence="14 15">IMCC3135</strain>
    </source>
</reference>
<dbReference type="HAMAP" id="MF_01547">
    <property type="entry name" value="RNA_methyltr_E"/>
    <property type="match status" value="1"/>
</dbReference>
<dbReference type="Gene3D" id="3.40.50.150">
    <property type="entry name" value="Vaccinia Virus protein VP39"/>
    <property type="match status" value="1"/>
</dbReference>
<dbReference type="NCBIfam" id="NF008390">
    <property type="entry name" value="PRK11188.1"/>
    <property type="match status" value="1"/>
</dbReference>
<dbReference type="KEGG" id="gai:IMCC3135_11030"/>
<keyword evidence="2 11" id="KW-0489">Methyltransferase</keyword>
<comment type="subcellular location">
    <subcellularLocation>
        <location evidence="11">Cytoplasm</location>
    </subcellularLocation>
</comment>
<dbReference type="InterPro" id="IPR002877">
    <property type="entry name" value="RNA_MeTrfase_FtsJ_dom"/>
</dbReference>
<evidence type="ECO:0000256" key="5">
    <source>
        <dbReference type="ARBA" id="ARBA00037569"/>
    </source>
</evidence>
<name>A0A2Z2NRD5_9GAMM</name>
<comment type="similarity">
    <text evidence="11">Belongs to the class I-like SAM-binding methyltransferase superfamily. RNA methyltransferase RlmE family.</text>
</comment>
<feature type="binding site" evidence="11">
    <location>
        <position position="82"/>
    </location>
    <ligand>
        <name>S-adenosyl-L-methionine</name>
        <dbReference type="ChEBI" id="CHEBI:59789"/>
    </ligand>
</feature>
<dbReference type="EMBL" id="CP018632">
    <property type="protein sequence ID" value="ASJ72298.1"/>
    <property type="molecule type" value="Genomic_DNA"/>
</dbReference>
<sequence>MGRANSKSSSRWLQEHASDQYVKQAALDGYRSRAVYKLIELNEKDKLIRPGSVILELGAAPGGWTQYLSRQAGESARIVASDILQMDSLPDVTFVLGDFTEQSTADDINLAMENRKADLVLSDMAPNLSGVGVSDQARAMGLVELALVAATEFLAPDGAFVVKVFQGEGFDAYIKEIRKCFRNVKIRKPAASRARSREVYVVARNLI</sequence>
<dbReference type="InterPro" id="IPR015507">
    <property type="entry name" value="rRNA-MeTfrase_E"/>
</dbReference>
<feature type="binding site" evidence="11">
    <location>
        <position position="123"/>
    </location>
    <ligand>
        <name>S-adenosyl-L-methionine</name>
        <dbReference type="ChEBI" id="CHEBI:59789"/>
    </ligand>
</feature>